<dbReference type="Pfam" id="PF02518">
    <property type="entry name" value="HATPase_c"/>
    <property type="match status" value="1"/>
</dbReference>
<dbReference type="InterPro" id="IPR035965">
    <property type="entry name" value="PAS-like_dom_sf"/>
</dbReference>
<keyword evidence="9" id="KW-0418">Kinase</keyword>
<dbReference type="SMART" id="SM00388">
    <property type="entry name" value="HisKA"/>
    <property type="match status" value="1"/>
</dbReference>
<dbReference type="PROSITE" id="PS50113">
    <property type="entry name" value="PAC"/>
    <property type="match status" value="1"/>
</dbReference>
<evidence type="ECO:0000259" key="23">
    <source>
        <dbReference type="PROSITE" id="PS50113"/>
    </source>
</evidence>
<dbReference type="EC" id="2.7.13.3" evidence="3"/>
<dbReference type="InterPro" id="IPR011006">
    <property type="entry name" value="CheY-like_superfamily"/>
</dbReference>
<dbReference type="PROSITE" id="PS50109">
    <property type="entry name" value="HIS_KIN"/>
    <property type="match status" value="1"/>
</dbReference>
<keyword evidence="11" id="KW-1133">Transmembrane helix</keyword>
<keyword evidence="26" id="KW-1185">Reference proteome</keyword>
<dbReference type="SUPFAM" id="SSF47384">
    <property type="entry name" value="Homodimeric domain of signal transducing histidine kinase"/>
    <property type="match status" value="1"/>
</dbReference>
<keyword evidence="8" id="KW-0547">Nucleotide-binding</keyword>
<dbReference type="Pfam" id="PF00512">
    <property type="entry name" value="HisKA"/>
    <property type="match status" value="1"/>
</dbReference>
<dbReference type="CDD" id="cd17546">
    <property type="entry name" value="REC_hyHK_CKI1_RcsC-like"/>
    <property type="match status" value="1"/>
</dbReference>
<reference evidence="25 26" key="1">
    <citation type="journal article" date="2006" name="Nat. Biotechnol.">
        <title>Complete genome of the mutualistic, N2-fixing grass endophyte Azoarcus sp. strain BH72.</title>
        <authorList>
            <person name="Krause A."/>
            <person name="Ramakumar A."/>
            <person name="Bartels D."/>
            <person name="Battistoni F."/>
            <person name="Bekel T."/>
            <person name="Boch J."/>
            <person name="Boehm M."/>
            <person name="Friedrich F."/>
            <person name="Hurek T."/>
            <person name="Krause L."/>
            <person name="Linke B."/>
            <person name="McHardy A.C."/>
            <person name="Sarkar A."/>
            <person name="Schneiker S."/>
            <person name="Syed A.A."/>
            <person name="Thauer R."/>
            <person name="Vorhoelter F.-J."/>
            <person name="Weidner S."/>
            <person name="Puehler A."/>
            <person name="Reinhold-Hurek B."/>
            <person name="Kaiser O."/>
            <person name="Goesmann A."/>
        </authorList>
    </citation>
    <scope>NUCLEOTIDE SEQUENCE [LARGE SCALE GENOMIC DNA]</scope>
    <source>
        <strain evidence="25 26">BH72</strain>
    </source>
</reference>
<feature type="modified residue" description="4-aspartylphosphate" evidence="19">
    <location>
        <position position="469"/>
    </location>
</feature>
<dbReference type="EMBL" id="AM406670">
    <property type="protein sequence ID" value="CAL95192.1"/>
    <property type="molecule type" value="Genomic_DNA"/>
</dbReference>
<feature type="domain" description="Histidine kinase" evidence="21">
    <location>
        <begin position="178"/>
        <end position="399"/>
    </location>
</feature>
<evidence type="ECO:0000256" key="3">
    <source>
        <dbReference type="ARBA" id="ARBA00012438"/>
    </source>
</evidence>
<evidence type="ECO:0000256" key="18">
    <source>
        <dbReference type="PROSITE-ProRule" id="PRU00110"/>
    </source>
</evidence>
<dbReference type="InterPro" id="IPR000700">
    <property type="entry name" value="PAS-assoc_C"/>
</dbReference>
<dbReference type="SMART" id="SM00448">
    <property type="entry name" value="REC"/>
    <property type="match status" value="2"/>
</dbReference>
<evidence type="ECO:0000256" key="13">
    <source>
        <dbReference type="ARBA" id="ARBA00023136"/>
    </source>
</evidence>
<evidence type="ECO:0000256" key="9">
    <source>
        <dbReference type="ARBA" id="ARBA00022777"/>
    </source>
</evidence>
<feature type="domain" description="Response regulatory" evidence="22">
    <location>
        <begin position="415"/>
        <end position="536"/>
    </location>
</feature>
<evidence type="ECO:0000256" key="17">
    <source>
        <dbReference type="ARBA" id="ARBA00070152"/>
    </source>
</evidence>
<dbReference type="SUPFAM" id="SSF47226">
    <property type="entry name" value="Histidine-containing phosphotransfer domain, HPT domain"/>
    <property type="match status" value="1"/>
</dbReference>
<dbReference type="PROSITE" id="PS50894">
    <property type="entry name" value="HPT"/>
    <property type="match status" value="1"/>
</dbReference>
<dbReference type="AlphaFoldDB" id="A1K8N7"/>
<keyword evidence="13" id="KW-0472">Membrane</keyword>
<keyword evidence="4" id="KW-1003">Cell membrane</keyword>
<dbReference type="Pfam" id="PF08447">
    <property type="entry name" value="PAS_3"/>
    <property type="match status" value="1"/>
</dbReference>
<sequence length="831" mass="89389">MSAGPATPEGDDQRTAPAADAASLRRELQITREHLHLALLGEGGGVWAWQLDSDELQLDEGAWRWLGYPPGSVGPHPADWLPLLRSEDADTLHARLAAHLRGETPQLDCEFGLRAADGNWRWVQVLGQAKERGADGRWRQLAGIYRDVTRHRLRELELLQAKEAAEAASRAKGEFLANMSHEIRTPMNGILGMTDLLLDSALAPEQRDYLQTVKSSAEALLTLLNDILDFSRIEAGRLSLEEIDFSISGLVAETLRTLALRAHQKGVELFFDVAPDVPAVLKGDPARIRQVLTNLVGNAIKFTERGEIELDVTVVDTDDRHATLLVTVRDTGIGIPAEKTEAIFGAFAQADNSTTRKYGGTGLGLAICKHLVELMGGELRVQSTLGEGSRFSFSLRLARVASPVPRLPEVLRGARALVAVTNPAFGERLAAQLVRAGLVPVLAADGAGALAALAAAASANAPFDFVLMDADMPAPGGFALAERFQEAAPALDRIVLMLPSHTQRADLVRCQQLGLQSRLAKPFAAEDLYEALRIARVGSGAMSEESLLAFDPQRTLTERLRAERAPERRLDILLVEDNPVNQTVASRMLERVGHKVTVVNNGAEAIEAFDAGHFDLVLMDLQMPVMGGIEATQAIRAREARRSWAVQGGWRAVPIVAMTAHAMESDRARCLEAGMDDYVAKPIRAGDLLAAIRRVCSPATDEDEGGGDTSLLDTDGGEGPVASLDEARAMFDGNEDIVQQLVAVFFRDLGATLAELRKAGSSGDFTRLVEIAHSIKGSVGLFSAQRAVDAAAAVEQAARVGDAAASGALLETLLREMNAAATALRRLQRKP</sequence>
<organism evidence="25 26">
    <name type="scientific">Azoarcus sp. (strain BH72)</name>
    <dbReference type="NCBI Taxonomy" id="418699"/>
    <lineage>
        <taxon>Bacteria</taxon>
        <taxon>Pseudomonadati</taxon>
        <taxon>Pseudomonadota</taxon>
        <taxon>Betaproteobacteria</taxon>
        <taxon>Rhodocyclales</taxon>
        <taxon>Zoogloeaceae</taxon>
        <taxon>Azoarcus</taxon>
    </lineage>
</organism>
<dbReference type="SUPFAM" id="SSF55874">
    <property type="entry name" value="ATPase domain of HSP90 chaperone/DNA topoisomerase II/histidine kinase"/>
    <property type="match status" value="1"/>
</dbReference>
<evidence type="ECO:0000259" key="21">
    <source>
        <dbReference type="PROSITE" id="PS50109"/>
    </source>
</evidence>
<dbReference type="InterPro" id="IPR005467">
    <property type="entry name" value="His_kinase_dom"/>
</dbReference>
<dbReference type="FunFam" id="3.30.565.10:FF:000010">
    <property type="entry name" value="Sensor histidine kinase RcsC"/>
    <property type="match status" value="1"/>
</dbReference>
<evidence type="ECO:0000256" key="8">
    <source>
        <dbReference type="ARBA" id="ARBA00022741"/>
    </source>
</evidence>
<comment type="subcellular location">
    <subcellularLocation>
        <location evidence="2">Cell membrane</location>
        <topology evidence="2">Multi-pass membrane protein</topology>
    </subcellularLocation>
</comment>
<evidence type="ECO:0000256" key="16">
    <source>
        <dbReference type="ARBA" id="ARBA00068150"/>
    </source>
</evidence>
<feature type="domain" description="PAC" evidence="23">
    <location>
        <begin position="107"/>
        <end position="160"/>
    </location>
</feature>
<keyword evidence="7" id="KW-0812">Transmembrane</keyword>
<feature type="domain" description="HPt" evidence="24">
    <location>
        <begin position="734"/>
        <end position="827"/>
    </location>
</feature>
<dbReference type="PRINTS" id="PR00344">
    <property type="entry name" value="BCTRLSENSOR"/>
</dbReference>
<dbReference type="InterPro" id="IPR013655">
    <property type="entry name" value="PAS_fold_3"/>
</dbReference>
<dbReference type="KEGG" id="azo:azo2575"/>
<keyword evidence="5 19" id="KW-0597">Phosphoprotein</keyword>
<feature type="region of interest" description="Disordered" evidence="20">
    <location>
        <begin position="698"/>
        <end position="718"/>
    </location>
</feature>
<feature type="modified residue" description="4-aspartylphosphate" evidence="19">
    <location>
        <position position="620"/>
    </location>
</feature>
<dbReference type="PANTHER" id="PTHR45339:SF1">
    <property type="entry name" value="HYBRID SIGNAL TRANSDUCTION HISTIDINE KINASE J"/>
    <property type="match status" value="1"/>
</dbReference>
<dbReference type="GO" id="GO:0005524">
    <property type="term" value="F:ATP binding"/>
    <property type="evidence" value="ECO:0007669"/>
    <property type="project" value="UniProtKB-KW"/>
</dbReference>
<protein>
    <recommendedName>
        <fullName evidence="16">Sensory/regulatory protein RpfC</fullName>
        <ecNumber evidence="3">2.7.13.3</ecNumber>
    </recommendedName>
    <alternativeName>
        <fullName evidence="17">Virulence sensor protein BvgS</fullName>
    </alternativeName>
</protein>
<dbReference type="Gene3D" id="3.40.50.2300">
    <property type="match status" value="2"/>
</dbReference>
<comment type="function">
    <text evidence="14">Member of the two-component regulatory system BvgS/BvgA. Phosphorylates BvgA via a four-step phosphorelay in response to environmental signals.</text>
</comment>
<dbReference type="SUPFAM" id="SSF52172">
    <property type="entry name" value="CheY-like"/>
    <property type="match status" value="2"/>
</dbReference>
<dbReference type="Pfam" id="PF01627">
    <property type="entry name" value="Hpt"/>
    <property type="match status" value="1"/>
</dbReference>
<dbReference type="SMART" id="SM00387">
    <property type="entry name" value="HATPase_c"/>
    <property type="match status" value="1"/>
</dbReference>
<dbReference type="Pfam" id="PF00072">
    <property type="entry name" value="Response_reg"/>
    <property type="match status" value="2"/>
</dbReference>
<dbReference type="InterPro" id="IPR001789">
    <property type="entry name" value="Sig_transdc_resp-reg_receiver"/>
</dbReference>
<dbReference type="SUPFAM" id="SSF55785">
    <property type="entry name" value="PYP-like sensor domain (PAS domain)"/>
    <property type="match status" value="1"/>
</dbReference>
<proteinExistence type="predicted"/>
<dbReference type="InterPro" id="IPR036097">
    <property type="entry name" value="HisK_dim/P_sf"/>
</dbReference>
<evidence type="ECO:0000313" key="25">
    <source>
        <dbReference type="EMBL" id="CAL95192.1"/>
    </source>
</evidence>
<dbReference type="InterPro" id="IPR036641">
    <property type="entry name" value="HPT_dom_sf"/>
</dbReference>
<evidence type="ECO:0000259" key="22">
    <source>
        <dbReference type="PROSITE" id="PS50110"/>
    </source>
</evidence>
<dbReference type="GO" id="GO:0005886">
    <property type="term" value="C:plasma membrane"/>
    <property type="evidence" value="ECO:0007669"/>
    <property type="project" value="UniProtKB-SubCell"/>
</dbReference>
<name>A1K8N7_AZOSB</name>
<dbReference type="SMART" id="SM00073">
    <property type="entry name" value="HPT"/>
    <property type="match status" value="1"/>
</dbReference>
<dbReference type="InterPro" id="IPR003661">
    <property type="entry name" value="HisK_dim/P_dom"/>
</dbReference>
<dbReference type="Gene3D" id="3.30.565.10">
    <property type="entry name" value="Histidine kinase-like ATPase, C-terminal domain"/>
    <property type="match status" value="1"/>
</dbReference>
<dbReference type="CDD" id="cd00082">
    <property type="entry name" value="HisKA"/>
    <property type="match status" value="1"/>
</dbReference>
<feature type="modified residue" description="Phosphohistidine" evidence="18">
    <location>
        <position position="773"/>
    </location>
</feature>
<dbReference type="Gene3D" id="3.30.450.20">
    <property type="entry name" value="PAS domain"/>
    <property type="match status" value="1"/>
</dbReference>
<evidence type="ECO:0000256" key="5">
    <source>
        <dbReference type="ARBA" id="ARBA00022553"/>
    </source>
</evidence>
<evidence type="ECO:0000256" key="2">
    <source>
        <dbReference type="ARBA" id="ARBA00004651"/>
    </source>
</evidence>
<evidence type="ECO:0000313" key="26">
    <source>
        <dbReference type="Proteomes" id="UP000002588"/>
    </source>
</evidence>
<evidence type="ECO:0000259" key="24">
    <source>
        <dbReference type="PROSITE" id="PS50894"/>
    </source>
</evidence>
<dbReference type="GO" id="GO:0000155">
    <property type="term" value="F:phosphorelay sensor kinase activity"/>
    <property type="evidence" value="ECO:0007669"/>
    <property type="project" value="InterPro"/>
</dbReference>
<evidence type="ECO:0000256" key="10">
    <source>
        <dbReference type="ARBA" id="ARBA00022840"/>
    </source>
</evidence>
<dbReference type="STRING" id="62928.azo2575"/>
<dbReference type="FunFam" id="1.10.287.130:FF:000002">
    <property type="entry name" value="Two-component osmosensing histidine kinase"/>
    <property type="match status" value="1"/>
</dbReference>
<accession>A1K8N7</accession>
<dbReference type="Gene3D" id="1.10.287.130">
    <property type="match status" value="1"/>
</dbReference>
<dbReference type="CDD" id="cd16922">
    <property type="entry name" value="HATPase_EvgS-ArcB-TorS-like"/>
    <property type="match status" value="1"/>
</dbReference>
<evidence type="ECO:0000256" key="15">
    <source>
        <dbReference type="ARBA" id="ARBA00064003"/>
    </source>
</evidence>
<evidence type="ECO:0000256" key="7">
    <source>
        <dbReference type="ARBA" id="ARBA00022692"/>
    </source>
</evidence>
<evidence type="ECO:0000256" key="4">
    <source>
        <dbReference type="ARBA" id="ARBA00022475"/>
    </source>
</evidence>
<keyword evidence="6 25" id="KW-0808">Transferase</keyword>
<feature type="region of interest" description="Disordered" evidence="20">
    <location>
        <begin position="1"/>
        <end position="21"/>
    </location>
</feature>
<feature type="domain" description="Response regulatory" evidence="22">
    <location>
        <begin position="571"/>
        <end position="696"/>
    </location>
</feature>
<dbReference type="eggNOG" id="COG2205">
    <property type="taxonomic scope" value="Bacteria"/>
</dbReference>
<dbReference type="InterPro" id="IPR003594">
    <property type="entry name" value="HATPase_dom"/>
</dbReference>
<comment type="subunit">
    <text evidence="15">At low DSF concentrations, interacts with RpfF.</text>
</comment>
<dbReference type="Gene3D" id="1.20.120.160">
    <property type="entry name" value="HPT domain"/>
    <property type="match status" value="1"/>
</dbReference>
<keyword evidence="12" id="KW-0902">Two-component regulatory system</keyword>
<dbReference type="RefSeq" id="WP_011766302.1">
    <property type="nucleotide sequence ID" value="NC_008702.1"/>
</dbReference>
<dbReference type="Proteomes" id="UP000002588">
    <property type="component" value="Chromosome"/>
</dbReference>
<dbReference type="InterPro" id="IPR008207">
    <property type="entry name" value="Sig_transdc_His_kin_Hpt_dom"/>
</dbReference>
<evidence type="ECO:0000256" key="20">
    <source>
        <dbReference type="SAM" id="MobiDB-lite"/>
    </source>
</evidence>
<evidence type="ECO:0000256" key="1">
    <source>
        <dbReference type="ARBA" id="ARBA00000085"/>
    </source>
</evidence>
<keyword evidence="10" id="KW-0067">ATP-binding</keyword>
<dbReference type="PROSITE" id="PS50110">
    <property type="entry name" value="RESPONSE_REGULATORY"/>
    <property type="match status" value="2"/>
</dbReference>
<dbReference type="InterPro" id="IPR004358">
    <property type="entry name" value="Sig_transdc_His_kin-like_C"/>
</dbReference>
<dbReference type="HOGENOM" id="CLU_000445_114_15_4"/>
<dbReference type="PANTHER" id="PTHR45339">
    <property type="entry name" value="HYBRID SIGNAL TRANSDUCTION HISTIDINE KINASE J"/>
    <property type="match status" value="1"/>
</dbReference>
<gene>
    <name evidence="25" type="primary">gacS</name>
    <name evidence="25" type="ordered locus">azo2575</name>
</gene>
<evidence type="ECO:0000256" key="12">
    <source>
        <dbReference type="ARBA" id="ARBA00023012"/>
    </source>
</evidence>
<evidence type="ECO:0000256" key="19">
    <source>
        <dbReference type="PROSITE-ProRule" id="PRU00169"/>
    </source>
</evidence>
<evidence type="ECO:0000256" key="14">
    <source>
        <dbReference type="ARBA" id="ARBA00058004"/>
    </source>
</evidence>
<dbReference type="InterPro" id="IPR036890">
    <property type="entry name" value="HATPase_C_sf"/>
</dbReference>
<evidence type="ECO:0000256" key="6">
    <source>
        <dbReference type="ARBA" id="ARBA00022679"/>
    </source>
</evidence>
<evidence type="ECO:0000256" key="11">
    <source>
        <dbReference type="ARBA" id="ARBA00022989"/>
    </source>
</evidence>
<comment type="catalytic activity">
    <reaction evidence="1">
        <text>ATP + protein L-histidine = ADP + protein N-phospho-L-histidine.</text>
        <dbReference type="EC" id="2.7.13.3"/>
    </reaction>
</comment>